<gene>
    <name evidence="2" type="ORF">HP550_18125</name>
</gene>
<evidence type="ECO:0000313" key="3">
    <source>
        <dbReference type="Proteomes" id="UP000565724"/>
    </source>
</evidence>
<dbReference type="Proteomes" id="UP000565724">
    <property type="component" value="Unassembled WGS sequence"/>
</dbReference>
<dbReference type="EMBL" id="JABMCI010000070">
    <property type="protein sequence ID" value="NUU19170.1"/>
    <property type="molecule type" value="Genomic_DNA"/>
</dbReference>
<sequence>MLFVITCWVLLPVGVVLGVRALRRRAQAERRLWGRRPMSLGEELRWLLVLLIPWGLFLALGAYAIDKNCVEDSFSMELAPGTTVAEYCSGVLREQFPGTLIAVTTFFASVALLWTAVVLVVRARERRRSWIS</sequence>
<name>A0A7Y6A5C3_9CELL</name>
<evidence type="ECO:0000313" key="2">
    <source>
        <dbReference type="EMBL" id="NUU19170.1"/>
    </source>
</evidence>
<comment type="caution">
    <text evidence="2">The sequence shown here is derived from an EMBL/GenBank/DDBJ whole genome shotgun (WGS) entry which is preliminary data.</text>
</comment>
<keyword evidence="3" id="KW-1185">Reference proteome</keyword>
<protein>
    <submittedName>
        <fullName evidence="2">Uncharacterized protein</fullName>
    </submittedName>
</protein>
<feature type="transmembrane region" description="Helical" evidence="1">
    <location>
        <begin position="100"/>
        <end position="121"/>
    </location>
</feature>
<keyword evidence="1" id="KW-0812">Transmembrane</keyword>
<feature type="transmembrane region" description="Helical" evidence="1">
    <location>
        <begin position="44"/>
        <end position="65"/>
    </location>
</feature>
<dbReference type="RefSeq" id="WP_057209063.1">
    <property type="nucleotide sequence ID" value="NZ_JABMCI010000070.1"/>
</dbReference>
<evidence type="ECO:0000256" key="1">
    <source>
        <dbReference type="SAM" id="Phobius"/>
    </source>
</evidence>
<proteinExistence type="predicted"/>
<dbReference type="AlphaFoldDB" id="A0A7Y6A5C3"/>
<accession>A0A7Y6A5C3</accession>
<organism evidence="2 3">
    <name type="scientific">Cellulomonas humilata</name>
    <dbReference type="NCBI Taxonomy" id="144055"/>
    <lineage>
        <taxon>Bacteria</taxon>
        <taxon>Bacillati</taxon>
        <taxon>Actinomycetota</taxon>
        <taxon>Actinomycetes</taxon>
        <taxon>Micrococcales</taxon>
        <taxon>Cellulomonadaceae</taxon>
        <taxon>Cellulomonas</taxon>
    </lineage>
</organism>
<keyword evidence="1" id="KW-0472">Membrane</keyword>
<reference evidence="2 3" key="1">
    <citation type="submission" date="2020-05" db="EMBL/GenBank/DDBJ databases">
        <title>Genome Sequencing of Type Strains.</title>
        <authorList>
            <person name="Lemaire J.F."/>
            <person name="Inderbitzin P."/>
            <person name="Gregorio O.A."/>
            <person name="Collins S.B."/>
            <person name="Wespe N."/>
            <person name="Knight-Connoni V."/>
        </authorList>
    </citation>
    <scope>NUCLEOTIDE SEQUENCE [LARGE SCALE GENOMIC DNA]</scope>
    <source>
        <strain evidence="2 3">ATCC 25174</strain>
    </source>
</reference>
<keyword evidence="1" id="KW-1133">Transmembrane helix</keyword>
<feature type="transmembrane region" description="Helical" evidence="1">
    <location>
        <begin position="6"/>
        <end position="23"/>
    </location>
</feature>